<dbReference type="Pfam" id="PF13551">
    <property type="entry name" value="HTH_29"/>
    <property type="match status" value="1"/>
</dbReference>
<evidence type="ECO:0000313" key="1">
    <source>
        <dbReference type="EMBL" id="QEG24974.1"/>
    </source>
</evidence>
<dbReference type="STRING" id="980251.GCA_001642875_04968"/>
<sequence length="154" mass="18045">MQKKYIVRLSEAERQAAEEIVKRLKGTSQKVRRAQILLQSDADGPNWTDVQIAEAYRCRRQTVENVRQRFVERGFEECLNRKRRDTPPTPKLLDGKQEAKIVAMRLGSPPKGYANWSLRLCWWRSQFTTEFAFGPDDVLYFINLRGLQVGQWTL</sequence>
<keyword evidence="2" id="KW-1185">Reference proteome</keyword>
<dbReference type="InterPro" id="IPR009057">
    <property type="entry name" value="Homeodomain-like_sf"/>
</dbReference>
<gene>
    <name evidence="1" type="ORF">MFFC18_48970</name>
</gene>
<organism evidence="1 2">
    <name type="scientific">Mariniblastus fucicola</name>
    <dbReference type="NCBI Taxonomy" id="980251"/>
    <lineage>
        <taxon>Bacteria</taxon>
        <taxon>Pseudomonadati</taxon>
        <taxon>Planctomycetota</taxon>
        <taxon>Planctomycetia</taxon>
        <taxon>Pirellulales</taxon>
        <taxon>Pirellulaceae</taxon>
        <taxon>Mariniblastus</taxon>
    </lineage>
</organism>
<dbReference type="AlphaFoldDB" id="A0A5B9PFD2"/>
<dbReference type="SUPFAM" id="SSF46689">
    <property type="entry name" value="Homeodomain-like"/>
    <property type="match status" value="1"/>
</dbReference>
<name>A0A5B9PFD2_9BACT</name>
<protein>
    <recommendedName>
        <fullName evidence="3">Winged helix-turn helix domain-containing protein</fullName>
    </recommendedName>
</protein>
<proteinExistence type="predicted"/>
<evidence type="ECO:0008006" key="3">
    <source>
        <dbReference type="Google" id="ProtNLM"/>
    </source>
</evidence>
<accession>A0A5B9PFD2</accession>
<dbReference type="RefSeq" id="WP_084416850.1">
    <property type="nucleotide sequence ID" value="NZ_CP042912.1"/>
</dbReference>
<dbReference type="Proteomes" id="UP000322214">
    <property type="component" value="Chromosome"/>
</dbReference>
<dbReference type="OrthoDB" id="69748at2"/>
<dbReference type="KEGG" id="mff:MFFC18_48970"/>
<reference evidence="1 2" key="1">
    <citation type="submission" date="2019-08" db="EMBL/GenBank/DDBJ databases">
        <title>Deep-cultivation of Planctomycetes and their phenomic and genomic characterization uncovers novel biology.</title>
        <authorList>
            <person name="Wiegand S."/>
            <person name="Jogler M."/>
            <person name="Boedeker C."/>
            <person name="Pinto D."/>
            <person name="Vollmers J."/>
            <person name="Rivas-Marin E."/>
            <person name="Kohn T."/>
            <person name="Peeters S.H."/>
            <person name="Heuer A."/>
            <person name="Rast P."/>
            <person name="Oberbeckmann S."/>
            <person name="Bunk B."/>
            <person name="Jeske O."/>
            <person name="Meyerdierks A."/>
            <person name="Storesund J.E."/>
            <person name="Kallscheuer N."/>
            <person name="Luecker S."/>
            <person name="Lage O.M."/>
            <person name="Pohl T."/>
            <person name="Merkel B.J."/>
            <person name="Hornburger P."/>
            <person name="Mueller R.-W."/>
            <person name="Bruemmer F."/>
            <person name="Labrenz M."/>
            <person name="Spormann A.M."/>
            <person name="Op den Camp H."/>
            <person name="Overmann J."/>
            <person name="Amann R."/>
            <person name="Jetten M.S.M."/>
            <person name="Mascher T."/>
            <person name="Medema M.H."/>
            <person name="Devos D.P."/>
            <person name="Kaster A.-K."/>
            <person name="Ovreas L."/>
            <person name="Rohde M."/>
            <person name="Galperin M.Y."/>
            <person name="Jogler C."/>
        </authorList>
    </citation>
    <scope>NUCLEOTIDE SEQUENCE [LARGE SCALE GENOMIC DNA]</scope>
    <source>
        <strain evidence="1 2">FC18</strain>
    </source>
</reference>
<dbReference type="EMBL" id="CP042912">
    <property type="protein sequence ID" value="QEG24974.1"/>
    <property type="molecule type" value="Genomic_DNA"/>
</dbReference>
<evidence type="ECO:0000313" key="2">
    <source>
        <dbReference type="Proteomes" id="UP000322214"/>
    </source>
</evidence>